<dbReference type="Proteomes" id="UP001431429">
    <property type="component" value="Unassembled WGS sequence"/>
</dbReference>
<gene>
    <name evidence="1" type="ORF">NBG84_22265</name>
</gene>
<name>A0ABT0UUE0_9ACTN</name>
<accession>A0ABT0UUE0</accession>
<keyword evidence="2" id="KW-1185">Reference proteome</keyword>
<sequence>MTDWSQLEDAFGSADGIPALLDRFEAAPSSVWPELMDRLCPQLDTAFTASFAALPRLAEIASGQEPERRSWTLLAAGPIVSCARRSPEGMTARTTYAAEIEELARLTDECLHAALDSETYLLLLQTALACEDVAIWDERLDGMVEGEYEVECPHCGVEVFLVIGAEGRFSAIGDYARDDIEKIPLRPTPPQDLDGVAKQLYERALRHGQREVAEGFAHLFGEGECGDCRTVFPVATQVAGWLMPTVV</sequence>
<organism evidence="1 2">
    <name type="scientific">Streptomyces albipurpureus</name>
    <dbReference type="NCBI Taxonomy" id="2897419"/>
    <lineage>
        <taxon>Bacteria</taxon>
        <taxon>Bacillati</taxon>
        <taxon>Actinomycetota</taxon>
        <taxon>Actinomycetes</taxon>
        <taxon>Kitasatosporales</taxon>
        <taxon>Streptomycetaceae</taxon>
        <taxon>Streptomyces</taxon>
    </lineage>
</organism>
<dbReference type="EMBL" id="JAMQAW010000028">
    <property type="protein sequence ID" value="MCM2390983.1"/>
    <property type="molecule type" value="Genomic_DNA"/>
</dbReference>
<comment type="caution">
    <text evidence="1">The sequence shown here is derived from an EMBL/GenBank/DDBJ whole genome shotgun (WGS) entry which is preliminary data.</text>
</comment>
<protein>
    <submittedName>
        <fullName evidence="1">Uncharacterized protein</fullName>
    </submittedName>
</protein>
<dbReference type="RefSeq" id="WP_250921323.1">
    <property type="nucleotide sequence ID" value="NZ_JAMQAW010000028.1"/>
</dbReference>
<reference evidence="1" key="1">
    <citation type="submission" date="2022-06" db="EMBL/GenBank/DDBJ databases">
        <title>Genome public.</title>
        <authorList>
            <person name="Sun Q."/>
        </authorList>
    </citation>
    <scope>NUCLEOTIDE SEQUENCE</scope>
    <source>
        <strain evidence="1">CWNU-1</strain>
    </source>
</reference>
<evidence type="ECO:0000313" key="1">
    <source>
        <dbReference type="EMBL" id="MCM2390983.1"/>
    </source>
</evidence>
<proteinExistence type="predicted"/>
<evidence type="ECO:0000313" key="2">
    <source>
        <dbReference type="Proteomes" id="UP001431429"/>
    </source>
</evidence>